<dbReference type="SMART" id="SM00382">
    <property type="entry name" value="AAA"/>
    <property type="match status" value="1"/>
</dbReference>
<dbReference type="PROSITE" id="PS00211">
    <property type="entry name" value="ABC_TRANSPORTER_1"/>
    <property type="match status" value="1"/>
</dbReference>
<dbReference type="PROSITE" id="PS50893">
    <property type="entry name" value="ABC_TRANSPORTER_2"/>
    <property type="match status" value="1"/>
</dbReference>
<dbReference type="PANTHER" id="PTHR43875">
    <property type="entry name" value="MALTODEXTRIN IMPORT ATP-BINDING PROTEIN MSMX"/>
    <property type="match status" value="1"/>
</dbReference>
<dbReference type="InterPro" id="IPR008995">
    <property type="entry name" value="Mo/tungstate-bd_C_term_dom"/>
</dbReference>
<dbReference type="Gene3D" id="2.40.50.100">
    <property type="match status" value="1"/>
</dbReference>
<keyword evidence="9" id="KW-1185">Reference proteome</keyword>
<dbReference type="GO" id="GO:0005524">
    <property type="term" value="F:ATP binding"/>
    <property type="evidence" value="ECO:0007669"/>
    <property type="project" value="UniProtKB-KW"/>
</dbReference>
<keyword evidence="6" id="KW-0472">Membrane</keyword>
<evidence type="ECO:0000256" key="3">
    <source>
        <dbReference type="ARBA" id="ARBA00022741"/>
    </source>
</evidence>
<keyword evidence="3" id="KW-0547">Nucleotide-binding</keyword>
<evidence type="ECO:0000256" key="4">
    <source>
        <dbReference type="ARBA" id="ARBA00022840"/>
    </source>
</evidence>
<dbReference type="InterPro" id="IPR017871">
    <property type="entry name" value="ABC_transporter-like_CS"/>
</dbReference>
<dbReference type="Proteomes" id="UP000502998">
    <property type="component" value="Chromosome"/>
</dbReference>
<keyword evidence="4" id="KW-0067">ATP-binding</keyword>
<evidence type="ECO:0000313" key="9">
    <source>
        <dbReference type="Proteomes" id="UP000502998"/>
    </source>
</evidence>
<dbReference type="PANTHER" id="PTHR43875:SF15">
    <property type="entry name" value="TREHALOSE IMPORT ATP-BINDING PROTEIN SUGC"/>
    <property type="match status" value="1"/>
</dbReference>
<dbReference type="InterPro" id="IPR027417">
    <property type="entry name" value="P-loop_NTPase"/>
</dbReference>
<dbReference type="InterPro" id="IPR003593">
    <property type="entry name" value="AAA+_ATPase"/>
</dbReference>
<dbReference type="RefSeq" id="WP_173103977.1">
    <property type="nucleotide sequence ID" value="NZ_AP022822.1"/>
</dbReference>
<dbReference type="GO" id="GO:0055052">
    <property type="term" value="C:ATP-binding cassette (ABC) transporter complex, substrate-binding subunit-containing"/>
    <property type="evidence" value="ECO:0007669"/>
    <property type="project" value="TreeGrafter"/>
</dbReference>
<organism evidence="8 9">
    <name type="scientific">Enterococcus saigonensis</name>
    <dbReference type="NCBI Taxonomy" id="1805431"/>
    <lineage>
        <taxon>Bacteria</taxon>
        <taxon>Bacillati</taxon>
        <taxon>Bacillota</taxon>
        <taxon>Bacilli</taxon>
        <taxon>Lactobacillales</taxon>
        <taxon>Enterococcaceae</taxon>
        <taxon>Enterococcus</taxon>
    </lineage>
</organism>
<proteinExistence type="predicted"/>
<dbReference type="SUPFAM" id="SSF52540">
    <property type="entry name" value="P-loop containing nucleoside triphosphate hydrolases"/>
    <property type="match status" value="1"/>
</dbReference>
<name>A0A679ITJ4_9ENTE</name>
<evidence type="ECO:0000256" key="6">
    <source>
        <dbReference type="ARBA" id="ARBA00023136"/>
    </source>
</evidence>
<keyword evidence="1" id="KW-0813">Transport</keyword>
<evidence type="ECO:0000256" key="2">
    <source>
        <dbReference type="ARBA" id="ARBA00022475"/>
    </source>
</evidence>
<dbReference type="Pfam" id="PF00005">
    <property type="entry name" value="ABC_tran"/>
    <property type="match status" value="1"/>
</dbReference>
<keyword evidence="5" id="KW-1278">Translocase</keyword>
<dbReference type="Gene3D" id="3.40.50.300">
    <property type="entry name" value="P-loop containing nucleotide triphosphate hydrolases"/>
    <property type="match status" value="1"/>
</dbReference>
<dbReference type="GO" id="GO:0016887">
    <property type="term" value="F:ATP hydrolysis activity"/>
    <property type="evidence" value="ECO:0007669"/>
    <property type="project" value="InterPro"/>
</dbReference>
<evidence type="ECO:0000256" key="5">
    <source>
        <dbReference type="ARBA" id="ARBA00022967"/>
    </source>
</evidence>
<reference evidence="8 9" key="1">
    <citation type="submission" date="2020-02" db="EMBL/GenBank/DDBJ databases">
        <title>Characterization of vanA genotype vancomycin-resistant Enterococcus saigonensis VE80.</title>
        <authorList>
            <person name="Harada T."/>
            <person name="Motooka D."/>
            <person name="Nakamura S."/>
            <person name="Yamamoto Y."/>
            <person name="Kawahara R."/>
            <person name="Kawatsu K."/>
        </authorList>
    </citation>
    <scope>NUCLEOTIDE SEQUENCE [LARGE SCALE GENOMIC DNA]</scope>
    <source>
        <strain evidence="8 9">VE80</strain>
    </source>
</reference>
<dbReference type="KEGG" id="esg:EsVE80_24500"/>
<dbReference type="InterPro" id="IPR047641">
    <property type="entry name" value="ABC_transpr_MalK/UgpC-like"/>
</dbReference>
<feature type="domain" description="ABC transporter" evidence="7">
    <location>
        <begin position="4"/>
        <end position="236"/>
    </location>
</feature>
<dbReference type="FunFam" id="3.40.50.300:FF:000042">
    <property type="entry name" value="Maltose/maltodextrin ABC transporter, ATP-binding protein"/>
    <property type="match status" value="1"/>
</dbReference>
<gene>
    <name evidence="8" type="ORF">EsVE80_24500</name>
</gene>
<evidence type="ECO:0000313" key="8">
    <source>
        <dbReference type="EMBL" id="BCA86927.1"/>
    </source>
</evidence>
<dbReference type="GO" id="GO:0140359">
    <property type="term" value="F:ABC-type transporter activity"/>
    <property type="evidence" value="ECO:0007669"/>
    <property type="project" value="UniProtKB-ARBA"/>
</dbReference>
<keyword evidence="2" id="KW-1003">Cell membrane</keyword>
<sequence>MSYLSIQNVSKIYPRKKTKALQDFSLTVEKGEFITIVGPSGSGKSTLLNILTGFEEPTTGSIILAEQDITKSAPKDRDMALVFQEYALFPHMTVAENITFGMKIRKTAKKKRQEKLDWVTSELGLTEVVNVLPKNLSGGQRQRVSLARAIVRNPKLFLMDEPLSNLDAKLRDQVGDLILTTHKKLQATTLFVTHSQEEAMSLADRIIVLKDGVIQQIGTPHEIYEKPKNRFVAEFIGRPTINLFSFDKLPSYLQQRFSRESEKLAAIRSEYILIREFSHKESQASVDFETGVVTEIRYYGGSSILQLAWQGVTLAVKTTQDTRNLMGQCVHFTFDTTQLLFFEL</sequence>
<protein>
    <recommendedName>
        <fullName evidence="7">ABC transporter domain-containing protein</fullName>
    </recommendedName>
</protein>
<dbReference type="InterPro" id="IPR003439">
    <property type="entry name" value="ABC_transporter-like_ATP-bd"/>
</dbReference>
<evidence type="ECO:0000259" key="7">
    <source>
        <dbReference type="PROSITE" id="PS50893"/>
    </source>
</evidence>
<evidence type="ECO:0000256" key="1">
    <source>
        <dbReference type="ARBA" id="ARBA00022448"/>
    </source>
</evidence>
<dbReference type="AlphaFoldDB" id="A0A679ITJ4"/>
<dbReference type="SUPFAM" id="SSF50331">
    <property type="entry name" value="MOP-like"/>
    <property type="match status" value="1"/>
</dbReference>
<accession>A0A679ITJ4</accession>
<dbReference type="EMBL" id="AP022822">
    <property type="protein sequence ID" value="BCA86927.1"/>
    <property type="molecule type" value="Genomic_DNA"/>
</dbReference>